<evidence type="ECO:0000313" key="2">
    <source>
        <dbReference type="Proteomes" id="UP001148662"/>
    </source>
</evidence>
<dbReference type="Proteomes" id="UP001148662">
    <property type="component" value="Unassembled WGS sequence"/>
</dbReference>
<reference evidence="1" key="1">
    <citation type="submission" date="2022-07" db="EMBL/GenBank/DDBJ databases">
        <title>Genome Sequence of Phlebia brevispora.</title>
        <authorList>
            <person name="Buettner E."/>
        </authorList>
    </citation>
    <scope>NUCLEOTIDE SEQUENCE</scope>
    <source>
        <strain evidence="1">MPL23</strain>
    </source>
</reference>
<protein>
    <submittedName>
        <fullName evidence="1">Uncharacterized protein</fullName>
    </submittedName>
</protein>
<organism evidence="1 2">
    <name type="scientific">Phlebia brevispora</name>
    <dbReference type="NCBI Taxonomy" id="194682"/>
    <lineage>
        <taxon>Eukaryota</taxon>
        <taxon>Fungi</taxon>
        <taxon>Dikarya</taxon>
        <taxon>Basidiomycota</taxon>
        <taxon>Agaricomycotina</taxon>
        <taxon>Agaricomycetes</taxon>
        <taxon>Polyporales</taxon>
        <taxon>Meruliaceae</taxon>
        <taxon>Phlebia</taxon>
    </lineage>
</organism>
<name>A0ACC1S6Z0_9APHY</name>
<keyword evidence="2" id="KW-1185">Reference proteome</keyword>
<comment type="caution">
    <text evidence="1">The sequence shown here is derived from an EMBL/GenBank/DDBJ whole genome shotgun (WGS) entry which is preliminary data.</text>
</comment>
<dbReference type="EMBL" id="JANHOG010001668">
    <property type="protein sequence ID" value="KAJ3533436.1"/>
    <property type="molecule type" value="Genomic_DNA"/>
</dbReference>
<proteinExistence type="predicted"/>
<sequence>MRCVDCGLANISTSTDREQREGKESCLALSLECCLRSVTVDGDHLATYCAVVSRIRTHLPLVPVHPRQWEYFSTNWAALISLTPSGTRKAYHSIARRLKRTREDGRQKHGDRDFGVRGNFEPPFSAISTINTQSTTRYKDLRPPRKTFKFFCVPFHASPPPLRVPTWRDSLSFRGDPFRALITKTSDGFYKRPGSESGCHGDDVVICYAGGPDLLRHGYLASFVPVLSLGLHIHPVHDCFSRALRLRSLRLDIVMVCAGYAADLTLCGVYDPHHPRVRLSFAERLLCLLTGRTVTPSVSTVRSDIASWFLGLTHIVLWIIILFSLKQYSPHSMIIKPGTDGMDTTTYIAARFLTSVPFIIISVVFSTATLWGFIHERPRRSHDARPISMWRRMRLLFRDLLAKGFQYYVVLLLAQIPLLVVDGLRVDSSGLLRFLVTQMSYSLTYRHLRVAHVRHPDRELRQLPYRQPLHVLQAGPPRGHAARRMRADGRPPRSHRPRTPILHLSYHTP</sequence>
<accession>A0ACC1S6Z0</accession>
<evidence type="ECO:0000313" key="1">
    <source>
        <dbReference type="EMBL" id="KAJ3533436.1"/>
    </source>
</evidence>
<gene>
    <name evidence="1" type="ORF">NM688_g7281</name>
</gene>